<name>A0A502KTT2_9GAMM</name>
<evidence type="ECO:0000256" key="1">
    <source>
        <dbReference type="SAM" id="MobiDB-lite"/>
    </source>
</evidence>
<gene>
    <name evidence="3" type="ORF">EPA86_11540</name>
</gene>
<feature type="compositionally biased region" description="Basic and acidic residues" evidence="1">
    <location>
        <begin position="442"/>
        <end position="457"/>
    </location>
</feature>
<accession>A0A502KTT2</accession>
<dbReference type="Proteomes" id="UP000315303">
    <property type="component" value="Unassembled WGS sequence"/>
</dbReference>
<evidence type="ECO:0000313" key="3">
    <source>
        <dbReference type="EMBL" id="TPH14534.1"/>
    </source>
</evidence>
<dbReference type="RefSeq" id="WP_140603759.1">
    <property type="nucleotide sequence ID" value="NZ_SAWY01000022.1"/>
</dbReference>
<dbReference type="OrthoDB" id="6114420at2"/>
<proteinExistence type="predicted"/>
<reference evidence="3 4" key="1">
    <citation type="submission" date="2019-01" db="EMBL/GenBank/DDBJ databases">
        <title>Litorilituus lipolytica sp. nov., isolated from intertidal sand of the Yellow Sea in China.</title>
        <authorList>
            <person name="Liu A."/>
        </authorList>
    </citation>
    <scope>NUCLEOTIDE SEQUENCE [LARGE SCALE GENOMIC DNA]</scope>
    <source>
        <strain evidence="3 4">RZ04</strain>
    </source>
</reference>
<keyword evidence="2" id="KW-0472">Membrane</keyword>
<keyword evidence="2" id="KW-1133">Transmembrane helix</keyword>
<feature type="transmembrane region" description="Helical" evidence="2">
    <location>
        <begin position="9"/>
        <end position="28"/>
    </location>
</feature>
<comment type="caution">
    <text evidence="3">The sequence shown here is derived from an EMBL/GenBank/DDBJ whole genome shotgun (WGS) entry which is preliminary data.</text>
</comment>
<evidence type="ECO:0000313" key="4">
    <source>
        <dbReference type="Proteomes" id="UP000315303"/>
    </source>
</evidence>
<sequence length="814" mass="89216">MPSFFKKSILFTTVNVFIALFLIVWLISSPIAKYYLTPVLAQFNLELSDDTSIRYNLLMSKVSISDLAISKVENQQSDTVFSLEELVVKVTLFDLLFDEITLSEATFAQGIIKVDRNGDKLTIAGVTLPANNESTVEEKETPEKPFPYTIKMPLLSLTNFTIEVSKASTEQTKEKLHQLVFNTLTIEDLSANLTEQSAKITLDAEVDSTQLALTAQAGFVQQQGEVIANLAIDNYPLSKLSPYLEHITDLQGTLSLNSKQTINVGHEQITVHVSESNMTNSMMAFTQNNQHLSIDHVQQEFSNLKLALANLELTQLEGNSLLAINNVSVTQLNNEQKPVGDLLRVGSLAIDDISFHFIDQPIIKLPSILVNDIVGSQIKSADELATLPPITTIKQLAITDTAITPNDIAIDSILLDTVESDIIVNKDKVLINLVSAPSNSSEKSDAQAKTMDPKEENQSISAEDTTKSTKPFFFSLNKFELVNGSKTVVTDNSVEPIVTRTLFIDTLTLGSLNNKSDSPQETPFSIAGKSNKYANFKLDGTLDPFIAAPSYHVKGYLNELSLPAISSYVKEAAQLEIKTGQLSTNLDVKLIGEELDGNLALHLQGLETGIVDSHEAGSLIEQGALPLNMALGMLKDRNGAVELDVPVSGSTSDPQFGLHSILAIITQKAIMSATQDYLLTTFVPYANIVSVAITAGEFALKLRFDDLLYQVKQIEPSNEQKAYLDEFIALMQDKEDTKVTICAISVSEDVDVKAGQEITDKALIKQLKELGEQREHAFKDYIIKQGNINSSRLLLCTPKIDTDVDAQPRIALSV</sequence>
<organism evidence="3 4">
    <name type="scientific">Litorilituus lipolyticus</name>
    <dbReference type="NCBI Taxonomy" id="2491017"/>
    <lineage>
        <taxon>Bacteria</taxon>
        <taxon>Pseudomonadati</taxon>
        <taxon>Pseudomonadota</taxon>
        <taxon>Gammaproteobacteria</taxon>
        <taxon>Alteromonadales</taxon>
        <taxon>Colwelliaceae</taxon>
        <taxon>Litorilituus</taxon>
    </lineage>
</organism>
<protein>
    <submittedName>
        <fullName evidence="3">DUF748 domain-containing protein</fullName>
    </submittedName>
</protein>
<dbReference type="InterPro" id="IPR008023">
    <property type="entry name" value="DUF748"/>
</dbReference>
<keyword evidence="2" id="KW-0812">Transmembrane</keyword>
<feature type="region of interest" description="Disordered" evidence="1">
    <location>
        <begin position="439"/>
        <end position="463"/>
    </location>
</feature>
<dbReference type="EMBL" id="SAWY01000022">
    <property type="protein sequence ID" value="TPH14534.1"/>
    <property type="molecule type" value="Genomic_DNA"/>
</dbReference>
<dbReference type="Pfam" id="PF05359">
    <property type="entry name" value="DUF748"/>
    <property type="match status" value="1"/>
</dbReference>
<keyword evidence="4" id="KW-1185">Reference proteome</keyword>
<evidence type="ECO:0000256" key="2">
    <source>
        <dbReference type="SAM" id="Phobius"/>
    </source>
</evidence>
<dbReference type="AlphaFoldDB" id="A0A502KTT2"/>